<protein>
    <submittedName>
        <fullName evidence="1">DUF4238 domain-containing protein</fullName>
    </submittedName>
</protein>
<dbReference type="AlphaFoldDB" id="A0A0Z8RBA7"/>
<evidence type="ECO:0000313" key="1">
    <source>
        <dbReference type="EMBL" id="NVH37088.1"/>
    </source>
</evidence>
<organism evidence="1 4">
    <name type="scientific">Streptococcus suis</name>
    <dbReference type="NCBI Taxonomy" id="1307"/>
    <lineage>
        <taxon>Bacteria</taxon>
        <taxon>Bacillati</taxon>
        <taxon>Bacillota</taxon>
        <taxon>Bacilli</taxon>
        <taxon>Lactobacillales</taxon>
        <taxon>Streptococcaceae</taxon>
        <taxon>Streptococcus</taxon>
    </lineage>
</organism>
<evidence type="ECO:0000313" key="4">
    <source>
        <dbReference type="Proteomes" id="UP000548355"/>
    </source>
</evidence>
<dbReference type="Proteomes" id="UP000548355">
    <property type="component" value="Unassembled WGS sequence"/>
</dbReference>
<dbReference type="RefSeq" id="WP_013730487.1">
    <property type="nucleotide sequence ID" value="NZ_BCCO01000055.1"/>
</dbReference>
<dbReference type="Pfam" id="PF14022">
    <property type="entry name" value="DUF4238"/>
    <property type="match status" value="1"/>
</dbReference>
<reference evidence="2 3" key="2">
    <citation type="submission" date="2020-07" db="EMBL/GenBank/DDBJ databases">
        <title>Complete genome sequences of Streptococcus suis pig pathogenic strain 10, 13-00283-02 and 16085/3b.</title>
        <authorList>
            <person name="Bunk B."/>
            <person name="Jakobczak B."/>
            <person name="Florian V."/>
            <person name="Dittmar D."/>
            <person name="Maeder U."/>
            <person name="Jarek M."/>
            <person name="Baums C.G."/>
            <person name="Haeussler S."/>
            <person name="Voelker U."/>
            <person name="Michalik S."/>
        </authorList>
    </citation>
    <scope>NUCLEOTIDE SEQUENCE [LARGE SCALE GENOMIC DNA]</scope>
    <source>
        <strain evidence="2 3">13-00283-02</strain>
    </source>
</reference>
<proteinExistence type="predicted"/>
<accession>A0A0Z8RBA7</accession>
<evidence type="ECO:0000313" key="3">
    <source>
        <dbReference type="Proteomes" id="UP000516797"/>
    </source>
</evidence>
<gene>
    <name evidence="1" type="ORF">HU146_07480</name>
    <name evidence="2" type="ORF">SSU1300283_00674</name>
</gene>
<name>A0A0Z8RBA7_STRSU</name>
<dbReference type="Proteomes" id="UP000516797">
    <property type="component" value="Chromosome"/>
</dbReference>
<dbReference type="InterPro" id="IPR025332">
    <property type="entry name" value="DUF4238"/>
</dbReference>
<evidence type="ECO:0000313" key="2">
    <source>
        <dbReference type="EMBL" id="QOE27997.1"/>
    </source>
</evidence>
<reference evidence="1 4" key="1">
    <citation type="submission" date="2020-06" db="EMBL/GenBank/DDBJ databases">
        <title>Pan-genome analysis of Streptococcus suis serotype 2 revealed genomic diversity among strains of different virulence.</title>
        <authorList>
            <person name="Guo G."/>
            <person name="Zhang W."/>
        </authorList>
    </citation>
    <scope>NUCLEOTIDE SEQUENCE [LARGE SCALE GENOMIC DNA]</scope>
    <source>
        <strain evidence="1 4">ZJ92091101</strain>
    </source>
</reference>
<sequence length="304" mass="35883">MEKHRVRQHIVPQAYLKKFAQKNVNNSGANISVYQKANNRQFNCAVKNVAFEKNYYDVTNKENTKYWEEHFATHIEPLYGNELTNIISSIMLSNSNENVLNPSQKFSLAMMIVFQIIRVPKFLKGRFQNGEVIFDETIRELIQLMPMEFISKNIEVLEDLKRERKNLIKDITIELIAQHDMLDRLAKYIENRTWLFYVNNSEVPFVTSDNPALMYNFTTNSINREDVGIGRRDTIIYYPLTSRVLLELLPQNDNCKHFDNFIMEIGNEKLKFIKSLNTLQLLGSHSQVFMHPRYSFNESTFYHF</sequence>
<dbReference type="EMBL" id="JABXEU010000020">
    <property type="protein sequence ID" value="NVH37088.1"/>
    <property type="molecule type" value="Genomic_DNA"/>
</dbReference>
<dbReference type="EMBL" id="CP058741">
    <property type="protein sequence ID" value="QOE27997.1"/>
    <property type="molecule type" value="Genomic_DNA"/>
</dbReference>